<keyword evidence="2" id="KW-0472">Membrane</keyword>
<evidence type="ECO:0000313" key="4">
    <source>
        <dbReference type="Proteomes" id="UP000257323"/>
    </source>
</evidence>
<name>A0A3E2BKE7_9BACT</name>
<gene>
    <name evidence="3" type="ORF">OP8BY_0628</name>
</gene>
<feature type="coiled-coil region" evidence="1">
    <location>
        <begin position="41"/>
        <end position="82"/>
    </location>
</feature>
<dbReference type="Gene3D" id="3.30.70.60">
    <property type="match status" value="1"/>
</dbReference>
<protein>
    <recommendedName>
        <fullName evidence="5">Type IV pilus biogenesis protein PilO</fullName>
    </recommendedName>
</protein>
<keyword evidence="1" id="KW-0175">Coiled coil</keyword>
<evidence type="ECO:0000256" key="1">
    <source>
        <dbReference type="SAM" id="Coils"/>
    </source>
</evidence>
<dbReference type="InterPro" id="IPR014717">
    <property type="entry name" value="Transl_elong_EF1B/ribsomal_bS6"/>
</dbReference>
<dbReference type="AlphaFoldDB" id="A0A3E2BKE7"/>
<evidence type="ECO:0008006" key="5">
    <source>
        <dbReference type="Google" id="ProtNLM"/>
    </source>
</evidence>
<evidence type="ECO:0000313" key="3">
    <source>
        <dbReference type="EMBL" id="RFT15164.1"/>
    </source>
</evidence>
<sequence length="189" mass="21732">MPGSIELLSQPERKRLRGLGLAAAFLVMLVIVSLFFWSSRLNGIRSEAVRLTAELEKISSQNEKARQEFQGWQETRKDLEELETGAFYQGADGLEAFRQDLKSLFQQSGLAMPPINYQYDESGKKQFNRMAASFAVRLSYPVLKKFLYRVETWPRILVLEQINFQKIDNATGALDLRITLSGYYHEKTQ</sequence>
<feature type="transmembrane region" description="Helical" evidence="2">
    <location>
        <begin position="18"/>
        <end position="37"/>
    </location>
</feature>
<keyword evidence="2" id="KW-0812">Transmembrane</keyword>
<dbReference type="Proteomes" id="UP000257323">
    <property type="component" value="Unassembled WGS sequence"/>
</dbReference>
<dbReference type="EMBL" id="QUAH01000012">
    <property type="protein sequence ID" value="RFT15164.1"/>
    <property type="molecule type" value="Genomic_DNA"/>
</dbReference>
<evidence type="ECO:0000256" key="2">
    <source>
        <dbReference type="SAM" id="Phobius"/>
    </source>
</evidence>
<reference evidence="3 4" key="1">
    <citation type="submission" date="2018-08" db="EMBL/GenBank/DDBJ databases">
        <title>Genome analysis of the thermophilic bacterium of the candidate phylum Aminicenantes from deep subsurface aquifer revealed its physiology and ecological role.</title>
        <authorList>
            <person name="Kadnikov V.V."/>
            <person name="Mardanov A.V."/>
            <person name="Beletsky A.V."/>
            <person name="Karnachuk O.V."/>
            <person name="Ravin N.V."/>
        </authorList>
    </citation>
    <scope>NUCLEOTIDE SEQUENCE [LARGE SCALE GENOMIC DNA]</scope>
    <source>
        <strain evidence="3">BY38</strain>
    </source>
</reference>
<organism evidence="3 4">
    <name type="scientific">Candidatus Saccharicenans subterraneus</name>
    <dbReference type="NCBI Taxonomy" id="2508984"/>
    <lineage>
        <taxon>Bacteria</taxon>
        <taxon>Candidatus Aminicenantota</taxon>
        <taxon>Candidatus Aminicenantia</taxon>
        <taxon>Candidatus Aminicenantales</taxon>
        <taxon>Candidatus Saccharicenantaceae</taxon>
        <taxon>Candidatus Saccharicenans</taxon>
    </lineage>
</organism>
<keyword evidence="2" id="KW-1133">Transmembrane helix</keyword>
<proteinExistence type="predicted"/>
<comment type="caution">
    <text evidence="3">The sequence shown here is derived from an EMBL/GenBank/DDBJ whole genome shotgun (WGS) entry which is preliminary data.</text>
</comment>
<accession>A0A3E2BKE7</accession>